<dbReference type="InterPro" id="IPR036058">
    <property type="entry name" value="Kazal_dom_sf"/>
</dbReference>
<feature type="domain" description="Kazal-like" evidence="2">
    <location>
        <begin position="305"/>
        <end position="349"/>
    </location>
</feature>
<evidence type="ECO:0000313" key="4">
    <source>
        <dbReference type="Proteomes" id="UP001205105"/>
    </source>
</evidence>
<dbReference type="PROSITE" id="PS51465">
    <property type="entry name" value="KAZAL_2"/>
    <property type="match status" value="1"/>
</dbReference>
<dbReference type="InterPro" id="IPR002350">
    <property type="entry name" value="Kazal_dom"/>
</dbReference>
<sequence length="349" mass="36897">MDCRAVVVMALALCASCVSAHSSGRFLLQTNVTAPNVTGTTLAGFTFTANVGTYTLIPKDSCDISTALSAASPDFATADAIYTALKGVPQGILLLNYALHEAEGGLNHTRYNEQGDGNVNEAWALYAGQNGNCAGTIYSLVKQFSVFFGTLTDSYANRAYTCKIPLHEKILQAYKRMLAAGEAINYNAYKQALDEIVNLFKVPFVQGILKSAHEITANMAAGRDAKAAQATGYGYVQAIAPLISEVDRLLADILLVAFDPAKAPSAKTNDIVKSLLVPMLPKLGVKPELVGTLGRRTFLKCNGSAQALAACRAACPKRGSQVCGADGKTYANACEAGCYSVVVAKNRRC</sequence>
<keyword evidence="4" id="KW-1185">Reference proteome</keyword>
<name>A0AAD5H9B6_9CHLO</name>
<dbReference type="Pfam" id="PF07648">
    <property type="entry name" value="Kazal_2"/>
    <property type="match status" value="1"/>
</dbReference>
<dbReference type="Proteomes" id="UP001205105">
    <property type="component" value="Unassembled WGS sequence"/>
</dbReference>
<protein>
    <recommendedName>
        <fullName evidence="2">Kazal-like domain-containing protein</fullName>
    </recommendedName>
</protein>
<feature type="chain" id="PRO_5041905073" description="Kazal-like domain-containing protein" evidence="1">
    <location>
        <begin position="21"/>
        <end position="349"/>
    </location>
</feature>
<dbReference type="Gene3D" id="3.30.60.30">
    <property type="match status" value="1"/>
</dbReference>
<gene>
    <name evidence="3" type="ORF">COHA_001701</name>
</gene>
<accession>A0AAD5H9B6</accession>
<dbReference type="CDD" id="cd00104">
    <property type="entry name" value="KAZAL_FS"/>
    <property type="match status" value="1"/>
</dbReference>
<organism evidence="3 4">
    <name type="scientific">Chlorella ohadii</name>
    <dbReference type="NCBI Taxonomy" id="2649997"/>
    <lineage>
        <taxon>Eukaryota</taxon>
        <taxon>Viridiplantae</taxon>
        <taxon>Chlorophyta</taxon>
        <taxon>core chlorophytes</taxon>
        <taxon>Trebouxiophyceae</taxon>
        <taxon>Chlorellales</taxon>
        <taxon>Chlorellaceae</taxon>
        <taxon>Chlorella clade</taxon>
        <taxon>Chlorella</taxon>
    </lineage>
</organism>
<evidence type="ECO:0000313" key="3">
    <source>
        <dbReference type="EMBL" id="KAI7844822.1"/>
    </source>
</evidence>
<feature type="signal peptide" evidence="1">
    <location>
        <begin position="1"/>
        <end position="20"/>
    </location>
</feature>
<evidence type="ECO:0000256" key="1">
    <source>
        <dbReference type="SAM" id="SignalP"/>
    </source>
</evidence>
<dbReference type="InterPro" id="IPR011643">
    <property type="entry name" value="HCR1"/>
</dbReference>
<evidence type="ECO:0000259" key="2">
    <source>
        <dbReference type="PROSITE" id="PS51465"/>
    </source>
</evidence>
<reference evidence="3" key="1">
    <citation type="submission" date="2020-11" db="EMBL/GenBank/DDBJ databases">
        <title>Chlorella ohadii genome sequencing and assembly.</title>
        <authorList>
            <person name="Murik O."/>
            <person name="Treves H."/>
            <person name="Kedem I."/>
            <person name="Shotland Y."/>
            <person name="Kaplan A."/>
        </authorList>
    </citation>
    <scope>NUCLEOTIDE SEQUENCE</scope>
    <source>
        <strain evidence="3">1</strain>
    </source>
</reference>
<comment type="caution">
    <text evidence="3">The sequence shown here is derived from an EMBL/GenBank/DDBJ whole genome shotgun (WGS) entry which is preliminary data.</text>
</comment>
<proteinExistence type="predicted"/>
<keyword evidence="1" id="KW-0732">Signal</keyword>
<dbReference type="SUPFAM" id="SSF100895">
    <property type="entry name" value="Kazal-type serine protease inhibitors"/>
    <property type="match status" value="1"/>
</dbReference>
<dbReference type="SMART" id="SM00280">
    <property type="entry name" value="KAZAL"/>
    <property type="match status" value="1"/>
</dbReference>
<dbReference type="AlphaFoldDB" id="A0AAD5H9B6"/>
<dbReference type="Pfam" id="PF07692">
    <property type="entry name" value="Fea1"/>
    <property type="match status" value="1"/>
</dbReference>
<dbReference type="EMBL" id="JADXDR010000024">
    <property type="protein sequence ID" value="KAI7844822.1"/>
    <property type="molecule type" value="Genomic_DNA"/>
</dbReference>